<organism evidence="2 3">
    <name type="scientific">Hoylesella buccalis</name>
    <dbReference type="NCBI Taxonomy" id="28127"/>
    <lineage>
        <taxon>Bacteria</taxon>
        <taxon>Pseudomonadati</taxon>
        <taxon>Bacteroidota</taxon>
        <taxon>Bacteroidia</taxon>
        <taxon>Bacteroidales</taxon>
        <taxon>Prevotellaceae</taxon>
        <taxon>Hoylesella</taxon>
    </lineage>
</organism>
<keyword evidence="1" id="KW-0732">Signal</keyword>
<dbReference type="AlphaFoldDB" id="A0A2N6QSS5"/>
<dbReference type="SUPFAM" id="SSF50998">
    <property type="entry name" value="Quinoprotein alcohol dehydrogenase-like"/>
    <property type="match status" value="1"/>
</dbReference>
<dbReference type="OrthoDB" id="618659at2"/>
<evidence type="ECO:0000313" key="2">
    <source>
        <dbReference type="EMBL" id="PMC25015.1"/>
    </source>
</evidence>
<name>A0A2N6QSS5_9BACT</name>
<protein>
    <submittedName>
        <fullName evidence="2">Uncharacterized protein</fullName>
    </submittedName>
</protein>
<dbReference type="EMBL" id="PNGJ01000002">
    <property type="protein sequence ID" value="PMC25015.1"/>
    <property type="molecule type" value="Genomic_DNA"/>
</dbReference>
<dbReference type="Proteomes" id="UP000235564">
    <property type="component" value="Unassembled WGS sequence"/>
</dbReference>
<evidence type="ECO:0000256" key="1">
    <source>
        <dbReference type="SAM" id="SignalP"/>
    </source>
</evidence>
<accession>A0A2N6QSS5</accession>
<feature type="signal peptide" evidence="1">
    <location>
        <begin position="1"/>
        <end position="21"/>
    </location>
</feature>
<comment type="caution">
    <text evidence="2">The sequence shown here is derived from an EMBL/GenBank/DDBJ whole genome shotgun (WGS) entry which is preliminary data.</text>
</comment>
<gene>
    <name evidence="2" type="ORF">CJ231_03740</name>
</gene>
<dbReference type="Pfam" id="PF16407">
    <property type="entry name" value="PKD_2"/>
    <property type="match status" value="1"/>
</dbReference>
<feature type="chain" id="PRO_5014711172" evidence="1">
    <location>
        <begin position="22"/>
        <end position="556"/>
    </location>
</feature>
<dbReference type="RefSeq" id="WP_102696780.1">
    <property type="nucleotide sequence ID" value="NZ_CAUPNR010000037.1"/>
</dbReference>
<dbReference type="InterPro" id="IPR011047">
    <property type="entry name" value="Quinoprotein_ADH-like_sf"/>
</dbReference>
<proteinExistence type="predicted"/>
<evidence type="ECO:0000313" key="3">
    <source>
        <dbReference type="Proteomes" id="UP000235564"/>
    </source>
</evidence>
<reference evidence="2 3" key="1">
    <citation type="submission" date="2017-09" db="EMBL/GenBank/DDBJ databases">
        <title>Bacterial strain isolated from the female urinary microbiota.</title>
        <authorList>
            <person name="Thomas-White K."/>
            <person name="Kumar N."/>
            <person name="Forster S."/>
            <person name="Putonti C."/>
            <person name="Lawley T."/>
            <person name="Wolfe A.J."/>
        </authorList>
    </citation>
    <scope>NUCLEOTIDE SEQUENCE [LARGE SCALE GENOMIC DNA]</scope>
    <source>
        <strain evidence="2 3">UMB0536</strain>
    </source>
</reference>
<sequence length="556" mass="62377">MKTIRNAIACAIVCATLTACFSDEGNYTYESLKPPTWLINVNNDPIYVYGRGGEKTYIDASRYFNWGKLDSLERSKEVRYEWRLNGKVFSTELKETIPTDEFMKRLGLTDYPTGSFDGDFAIIEKATGISFKARTYITIEPPIAECDFIVYSAKNNSDPHTGSMSALSLKYGRAANGTFSVPKFIFKKHLSDDIPGTPKRMDVSLSLNVSPTGSVTAITQEGDAVVLNASTLKKAWELGSQFADGTPANFKVSARRDQEIDADNPAFTWVATQDGRIFTRQTGKHYLGGKFLTEPYYLDEKGYKITNFGHTLWGHTNIPCYDEKNRRVLIATSLEGNYHSYRVFMTDLSMPGWAGAPIMKMPADAEVFYLTAINGQMYWDRNNSWYQIWYNTGGKSMVGTFAVDNRTRKLNVPMANTYYFPYEVTGHLLNKETVFLTAATTRLSNLKSRCDLFSEGNKVFVVVRSGTWGATSIDQIGQLPLKGITSKVTAMTYDRNDQYTQGRDYKHLLVGCENGDVLIYEVTNLPAPVLVGKYNAGGRVASIKQLRAERTTLDMY</sequence>
<dbReference type="InterPro" id="IPR032183">
    <property type="entry name" value="PKD-like"/>
</dbReference>
<dbReference type="PROSITE" id="PS51257">
    <property type="entry name" value="PROKAR_LIPOPROTEIN"/>
    <property type="match status" value="1"/>
</dbReference>